<reference evidence="4 5" key="1">
    <citation type="journal article" date="2012" name="Eukaryot. Cell">
        <title>Draft genome sequence of Wickerhamomyces ciferrii NRRL Y-1031 F-60-10.</title>
        <authorList>
            <person name="Schneider J."/>
            <person name="Andrea H."/>
            <person name="Blom J."/>
            <person name="Jaenicke S."/>
            <person name="Ruckert C."/>
            <person name="Schorsch C."/>
            <person name="Szczepanowski R."/>
            <person name="Farwick M."/>
            <person name="Goesmann A."/>
            <person name="Puhler A."/>
            <person name="Schaffer S."/>
            <person name="Tauch A."/>
            <person name="Kohler T."/>
            <person name="Brinkrolf K."/>
        </authorList>
    </citation>
    <scope>NUCLEOTIDE SEQUENCE [LARGE SCALE GENOMIC DNA]</scope>
    <source>
        <strain evidence="5">ATCC 14091 / BCRC 22168 / CBS 111 / JCM 3599 / NBRC 0793 / NRRL Y-1031 F-60-10</strain>
    </source>
</reference>
<dbReference type="HOGENOM" id="CLU_007383_9_2_1"/>
<proteinExistence type="inferred from homology"/>
<dbReference type="EMBL" id="CAIF01000156">
    <property type="protein sequence ID" value="CCH44837.1"/>
    <property type="molecule type" value="Genomic_DNA"/>
</dbReference>
<dbReference type="STRING" id="1206466.K0KS68"/>
<dbReference type="SUPFAM" id="SSF51735">
    <property type="entry name" value="NAD(P)-binding Rossmann-fold domains"/>
    <property type="match status" value="1"/>
</dbReference>
<dbReference type="InterPro" id="IPR036291">
    <property type="entry name" value="NAD(P)-bd_dom_sf"/>
</dbReference>
<dbReference type="Gene3D" id="3.40.50.720">
    <property type="entry name" value="NAD(P)-binding Rossmann-like Domain"/>
    <property type="match status" value="1"/>
</dbReference>
<evidence type="ECO:0000256" key="1">
    <source>
        <dbReference type="ARBA" id="ARBA00023002"/>
    </source>
</evidence>
<evidence type="ECO:0000313" key="4">
    <source>
        <dbReference type="EMBL" id="CCH44837.1"/>
    </source>
</evidence>
<dbReference type="InParanoid" id="K0KS68"/>
<gene>
    <name evidence="4" type="ORF">BN7_4406</name>
</gene>
<dbReference type="Pfam" id="PF01370">
    <property type="entry name" value="Epimerase"/>
    <property type="match status" value="1"/>
</dbReference>
<dbReference type="CDD" id="cd05227">
    <property type="entry name" value="AR_SDR_e"/>
    <property type="match status" value="1"/>
</dbReference>
<feature type="domain" description="NAD-dependent epimerase/dehydratase" evidence="3">
    <location>
        <begin position="6"/>
        <end position="261"/>
    </location>
</feature>
<protein>
    <recommendedName>
        <fullName evidence="3">NAD-dependent epimerase/dehydratase domain-containing protein</fullName>
    </recommendedName>
</protein>
<dbReference type="AlphaFoldDB" id="K0KS68"/>
<dbReference type="Proteomes" id="UP000009328">
    <property type="component" value="Unassembled WGS sequence"/>
</dbReference>
<evidence type="ECO:0000256" key="2">
    <source>
        <dbReference type="ARBA" id="ARBA00023445"/>
    </source>
</evidence>
<dbReference type="PANTHER" id="PTHR10366:SF564">
    <property type="entry name" value="STEROL-4-ALPHA-CARBOXYLATE 3-DEHYDROGENASE, DECARBOXYLATING"/>
    <property type="match status" value="1"/>
</dbReference>
<comment type="similarity">
    <text evidence="2">Belongs to the NAD(P)-dependent epimerase/dehydratase family. Dihydroflavonol-4-reductase subfamily.</text>
</comment>
<accession>K0KS68</accession>
<dbReference type="FunFam" id="3.40.50.720:FF:000191">
    <property type="entry name" value="Methylglyoxal reductase (NADPH-dependent)"/>
    <property type="match status" value="1"/>
</dbReference>
<dbReference type="PANTHER" id="PTHR10366">
    <property type="entry name" value="NAD DEPENDENT EPIMERASE/DEHYDRATASE"/>
    <property type="match status" value="1"/>
</dbReference>
<comment type="caution">
    <text evidence="4">The sequence shown here is derived from an EMBL/GenBank/DDBJ whole genome shotgun (WGS) entry which is preliminary data.</text>
</comment>
<dbReference type="InterPro" id="IPR050425">
    <property type="entry name" value="NAD(P)_dehydrat-like"/>
</dbReference>
<dbReference type="eggNOG" id="KOG1502">
    <property type="taxonomic scope" value="Eukaryota"/>
</dbReference>
<keyword evidence="1" id="KW-0560">Oxidoreductase</keyword>
<evidence type="ECO:0000313" key="5">
    <source>
        <dbReference type="Proteomes" id="UP000009328"/>
    </source>
</evidence>
<name>K0KS68_WICCF</name>
<evidence type="ECO:0000259" key="3">
    <source>
        <dbReference type="Pfam" id="PF01370"/>
    </source>
</evidence>
<keyword evidence="5" id="KW-1185">Reference proteome</keyword>
<sequence>MAGETVFVSGANGFIALHIISRLLNKGYNVIGSVRSQEKADDLYKKFQTDKSDPKFKIVIIEDLIKPGAFDDVLKNNKDIKYVLHTASPFKFGFTDDFDEGYRKPAVEGTINALKAIDKYGENVITTVVTSSFASVMNFDKLEDSSFIHNENVWNPIEWDQVKDQGKAYVASKKLAEKAAWDYVKEHNVKFNLNTVLPVYVFGPQLFDEDASLEKTNTSNQIIINLLKSDPNDTKFFKDTSGIGVDVRDVADFHILAFERGIKNQRLFAASETFTDQKLLNIINEYVPQLTGKIAKGSPSKAYTVNETGFSTQKSRDLLGDFEFISLKDQVVDTVNQALKQNK</sequence>
<organism evidence="4 5">
    <name type="scientific">Wickerhamomyces ciferrii (strain ATCC 14091 / BCRC 22168 / CBS 111 / JCM 3599 / NBRC 0793 / NRRL Y-1031 F-60-10)</name>
    <name type="common">Yeast</name>
    <name type="synonym">Pichia ciferrii</name>
    <dbReference type="NCBI Taxonomy" id="1206466"/>
    <lineage>
        <taxon>Eukaryota</taxon>
        <taxon>Fungi</taxon>
        <taxon>Dikarya</taxon>
        <taxon>Ascomycota</taxon>
        <taxon>Saccharomycotina</taxon>
        <taxon>Saccharomycetes</taxon>
        <taxon>Phaffomycetales</taxon>
        <taxon>Wickerhamomycetaceae</taxon>
        <taxon>Wickerhamomyces</taxon>
    </lineage>
</organism>
<dbReference type="InterPro" id="IPR001509">
    <property type="entry name" value="Epimerase_deHydtase"/>
</dbReference>
<dbReference type="GO" id="GO:0016616">
    <property type="term" value="F:oxidoreductase activity, acting on the CH-OH group of donors, NAD or NADP as acceptor"/>
    <property type="evidence" value="ECO:0007669"/>
    <property type="project" value="TreeGrafter"/>
</dbReference>